<dbReference type="InterPro" id="IPR016032">
    <property type="entry name" value="Sig_transdc_resp-reg_C-effctor"/>
</dbReference>
<dbReference type="PANTHER" id="PTHR35807">
    <property type="entry name" value="TRANSCRIPTIONAL REGULATOR REDD-RELATED"/>
    <property type="match status" value="1"/>
</dbReference>
<dbReference type="SUPFAM" id="SSF46894">
    <property type="entry name" value="C-terminal effector domain of the bipartite response regulators"/>
    <property type="match status" value="1"/>
</dbReference>
<sequence length="573" mass="62578">MLGTSQPVARLHLIGPLALTDADGAPCTPRGQKACALLALLALAPRRQRTRVWLRDKLWSDSSDRNASTSLRQTIFELRRDLGDLFDQILEVDRQTLGLRPGALWIDIHAVEENSALLAASGLSAETDLLEGIDIGDPEFEDWLLLERQGWHDARERLAERAARAPATAAAPAPPSASVAMPKAGRISLGLMPHILQGCDDQTAFVADHLMESIVRNLGELHPIAVYDFRDAGGPSDRLIGAGDTEYFLRVRTLQVHGSLTLTFFFHLAETMTLAWSQSIQADRSEVLTPDSQILAGFVTQNADRLSREIERRRPAPAQQGTSTLLTGYTALNMMFRLDRNALQNAETMLAGAKGSAGGVLMPALSAYATSFRVGENLGSLAKSGEDETRAIVADVLRDSPFNSVALACLGHAVGYVLRDHEQARGLLERALQLNPHQAFVWDHYALNRIYAGDYKTAIEAARRAVSIGAYSPLSYTYDTTLAMAATMAGQDGQAIAASRAALSKQPRFAAAMRYLLVNLSKTGREDEAREVFENLLLRDPEFTDPAVQKARFRISQADREDDLIAAVRRISG</sequence>
<dbReference type="Proteomes" id="UP000199372">
    <property type="component" value="Unassembled WGS sequence"/>
</dbReference>
<dbReference type="AlphaFoldDB" id="A0A1H8DLL4"/>
<protein>
    <submittedName>
        <fullName evidence="1">Uncharacterized protein</fullName>
    </submittedName>
</protein>
<accession>A0A1H8DLL4</accession>
<reference evidence="2" key="1">
    <citation type="submission" date="2016-10" db="EMBL/GenBank/DDBJ databases">
        <authorList>
            <person name="Varghese N."/>
            <person name="Submissions S."/>
        </authorList>
    </citation>
    <scope>NUCLEOTIDE SEQUENCE [LARGE SCALE GENOMIC DNA]</scope>
    <source>
        <strain evidence="2">DSM 26893</strain>
    </source>
</reference>
<dbReference type="GO" id="GO:0003677">
    <property type="term" value="F:DNA binding"/>
    <property type="evidence" value="ECO:0007669"/>
    <property type="project" value="InterPro"/>
</dbReference>
<dbReference type="OrthoDB" id="9807521at2"/>
<dbReference type="Gene3D" id="1.10.10.10">
    <property type="entry name" value="Winged helix-like DNA-binding domain superfamily/Winged helix DNA-binding domain"/>
    <property type="match status" value="1"/>
</dbReference>
<dbReference type="RefSeq" id="WP_091844698.1">
    <property type="nucleotide sequence ID" value="NZ_FOCM01000002.1"/>
</dbReference>
<evidence type="ECO:0000313" key="2">
    <source>
        <dbReference type="Proteomes" id="UP000199372"/>
    </source>
</evidence>
<dbReference type="InterPro" id="IPR036388">
    <property type="entry name" value="WH-like_DNA-bd_sf"/>
</dbReference>
<name>A0A1H8DLL4_9RHOB</name>
<dbReference type="GO" id="GO:0006355">
    <property type="term" value="P:regulation of DNA-templated transcription"/>
    <property type="evidence" value="ECO:0007669"/>
    <property type="project" value="InterPro"/>
</dbReference>
<keyword evidence="2" id="KW-1185">Reference proteome</keyword>
<proteinExistence type="predicted"/>
<evidence type="ECO:0000313" key="1">
    <source>
        <dbReference type="EMBL" id="SEN08045.1"/>
    </source>
</evidence>
<dbReference type="InterPro" id="IPR051677">
    <property type="entry name" value="AfsR-DnrI-RedD_regulator"/>
</dbReference>
<dbReference type="Gene3D" id="1.25.40.10">
    <property type="entry name" value="Tetratricopeptide repeat domain"/>
    <property type="match status" value="1"/>
</dbReference>
<dbReference type="EMBL" id="FOCM01000002">
    <property type="protein sequence ID" value="SEN08045.1"/>
    <property type="molecule type" value="Genomic_DNA"/>
</dbReference>
<dbReference type="SUPFAM" id="SSF48452">
    <property type="entry name" value="TPR-like"/>
    <property type="match status" value="1"/>
</dbReference>
<organism evidence="1 2">
    <name type="scientific">Palleronia pelagia</name>
    <dbReference type="NCBI Taxonomy" id="387096"/>
    <lineage>
        <taxon>Bacteria</taxon>
        <taxon>Pseudomonadati</taxon>
        <taxon>Pseudomonadota</taxon>
        <taxon>Alphaproteobacteria</taxon>
        <taxon>Rhodobacterales</taxon>
        <taxon>Roseobacteraceae</taxon>
        <taxon>Palleronia</taxon>
    </lineage>
</organism>
<dbReference type="InterPro" id="IPR011990">
    <property type="entry name" value="TPR-like_helical_dom_sf"/>
</dbReference>
<gene>
    <name evidence="1" type="ORF">SAMN04488011_102385</name>
</gene>